<keyword evidence="3" id="KW-1185">Reference proteome</keyword>
<protein>
    <submittedName>
        <fullName evidence="2">Uncharacterized protein</fullName>
    </submittedName>
</protein>
<name>A0AAD3SYM8_NEPGR</name>
<dbReference type="EMBL" id="BSYO01000021">
    <property type="protein sequence ID" value="GMH19823.1"/>
    <property type="molecule type" value="Genomic_DNA"/>
</dbReference>
<comment type="caution">
    <text evidence="2">The sequence shown here is derived from an EMBL/GenBank/DDBJ whole genome shotgun (WGS) entry which is preliminary data.</text>
</comment>
<feature type="compositionally biased region" description="Basic and acidic residues" evidence="1">
    <location>
        <begin position="144"/>
        <end position="153"/>
    </location>
</feature>
<reference evidence="2" key="1">
    <citation type="submission" date="2023-05" db="EMBL/GenBank/DDBJ databases">
        <title>Nepenthes gracilis genome sequencing.</title>
        <authorList>
            <person name="Fukushima K."/>
        </authorList>
    </citation>
    <scope>NUCLEOTIDE SEQUENCE</scope>
    <source>
        <strain evidence="2">SING2019-196</strain>
    </source>
</reference>
<evidence type="ECO:0000256" key="1">
    <source>
        <dbReference type="SAM" id="MobiDB-lite"/>
    </source>
</evidence>
<dbReference type="AlphaFoldDB" id="A0AAD3SYM8"/>
<dbReference type="Proteomes" id="UP001279734">
    <property type="component" value="Unassembled WGS sequence"/>
</dbReference>
<evidence type="ECO:0000313" key="3">
    <source>
        <dbReference type="Proteomes" id="UP001279734"/>
    </source>
</evidence>
<proteinExistence type="predicted"/>
<sequence>MHPRQIGYRVSSMQVKTSATLAGTSNSRRQPQPTISIYKVDQHPQQEQPYQNCSSNCIIPSASLNRIKGSNRMLPAFSRFASSQAAHPPTPGVSSLKPQQGTKSVQHQSSHPTQIAATTQQIFRTRPGPTFSNESQQSQASKCNPDRTVPEST</sequence>
<evidence type="ECO:0000313" key="2">
    <source>
        <dbReference type="EMBL" id="GMH19823.1"/>
    </source>
</evidence>
<feature type="region of interest" description="Disordered" evidence="1">
    <location>
        <begin position="80"/>
        <end position="153"/>
    </location>
</feature>
<accession>A0AAD3SYM8</accession>
<organism evidence="2 3">
    <name type="scientific">Nepenthes gracilis</name>
    <name type="common">Slender pitcher plant</name>
    <dbReference type="NCBI Taxonomy" id="150966"/>
    <lineage>
        <taxon>Eukaryota</taxon>
        <taxon>Viridiplantae</taxon>
        <taxon>Streptophyta</taxon>
        <taxon>Embryophyta</taxon>
        <taxon>Tracheophyta</taxon>
        <taxon>Spermatophyta</taxon>
        <taxon>Magnoliopsida</taxon>
        <taxon>eudicotyledons</taxon>
        <taxon>Gunneridae</taxon>
        <taxon>Pentapetalae</taxon>
        <taxon>Caryophyllales</taxon>
        <taxon>Nepenthaceae</taxon>
        <taxon>Nepenthes</taxon>
    </lineage>
</organism>
<feature type="compositionally biased region" description="Polar residues" evidence="1">
    <location>
        <begin position="92"/>
        <end position="123"/>
    </location>
</feature>
<gene>
    <name evidence="2" type="ORF">Nepgr_021664</name>
</gene>
<feature type="compositionally biased region" description="Polar residues" evidence="1">
    <location>
        <begin position="130"/>
        <end position="142"/>
    </location>
</feature>